<sequence>MYNRVVKTGVLYRGARPDNASAQDRKRLVEEYGIRTIIDLRTDTEHVEQAQKRDAQIKSSVATVGSKQQAEEELKISGITYHDINFNGSAFRWMLIRQLTWMQFFRLVYLSLLGYRLDAIKVIAPIMNAQGLVGLAKNSLDVCTAEVKLVFDILADQNSYPVMVHCTQGKDRTGLVVMLALFLLRDVNVEAITKDYLLSESELQPEREGRVKEIESIGLTEHFVTCPKEMVTVVEKHLVDEHGSVEAYLEKVGVSKEQQEAVKDILTAKQEPISED</sequence>
<dbReference type="AlphaFoldDB" id="A0A1Y1ZMC0"/>
<dbReference type="EMBL" id="MCFA01000061">
    <property type="protein sequence ID" value="ORY11391.1"/>
    <property type="molecule type" value="Genomic_DNA"/>
</dbReference>
<dbReference type="PANTHER" id="PTHR31126:SF10">
    <property type="entry name" value="PROTEIN PHOSPHATASE, PUTATIVE (AFU_ORTHOLOGUE AFUA_6G06650)-RELATED"/>
    <property type="match status" value="1"/>
</dbReference>
<dbReference type="InterPro" id="IPR016130">
    <property type="entry name" value="Tyr_Pase_AS"/>
</dbReference>
<dbReference type="PROSITE" id="PS00383">
    <property type="entry name" value="TYR_PHOSPHATASE_1"/>
    <property type="match status" value="1"/>
</dbReference>
<protein>
    <submittedName>
        <fullName evidence="2">Protein-tyrosine phosphatase-like protein</fullName>
    </submittedName>
</protein>
<dbReference type="PANTHER" id="PTHR31126">
    <property type="entry name" value="TYROSINE-PROTEIN PHOSPHATASE"/>
    <property type="match status" value="1"/>
</dbReference>
<dbReference type="Proteomes" id="UP000193144">
    <property type="component" value="Unassembled WGS sequence"/>
</dbReference>
<proteinExistence type="predicted"/>
<organism evidence="2 3">
    <name type="scientific">Clohesyomyces aquaticus</name>
    <dbReference type="NCBI Taxonomy" id="1231657"/>
    <lineage>
        <taxon>Eukaryota</taxon>
        <taxon>Fungi</taxon>
        <taxon>Dikarya</taxon>
        <taxon>Ascomycota</taxon>
        <taxon>Pezizomycotina</taxon>
        <taxon>Dothideomycetes</taxon>
        <taxon>Pleosporomycetidae</taxon>
        <taxon>Pleosporales</taxon>
        <taxon>Lindgomycetaceae</taxon>
        <taxon>Clohesyomyces</taxon>
    </lineage>
</organism>
<name>A0A1Y1ZMC0_9PLEO</name>
<dbReference type="InterPro" id="IPR026893">
    <property type="entry name" value="Tyr/Ser_Pase_IphP-type"/>
</dbReference>
<gene>
    <name evidence="2" type="ORF">BCR34DRAFT_587898</name>
</gene>
<dbReference type="InterPro" id="IPR000387">
    <property type="entry name" value="Tyr_Pase_dom"/>
</dbReference>
<reference evidence="2 3" key="1">
    <citation type="submission" date="2016-07" db="EMBL/GenBank/DDBJ databases">
        <title>Pervasive Adenine N6-methylation of Active Genes in Fungi.</title>
        <authorList>
            <consortium name="DOE Joint Genome Institute"/>
            <person name="Mondo S.J."/>
            <person name="Dannebaum R.O."/>
            <person name="Kuo R.C."/>
            <person name="Labutti K."/>
            <person name="Haridas S."/>
            <person name="Kuo A."/>
            <person name="Salamov A."/>
            <person name="Ahrendt S.R."/>
            <person name="Lipzen A."/>
            <person name="Sullivan W."/>
            <person name="Andreopoulos W.B."/>
            <person name="Clum A."/>
            <person name="Lindquist E."/>
            <person name="Daum C."/>
            <person name="Ramamoorthy G.K."/>
            <person name="Gryganskyi A."/>
            <person name="Culley D."/>
            <person name="Magnuson J.K."/>
            <person name="James T.Y."/>
            <person name="O'Malley M.A."/>
            <person name="Stajich J.E."/>
            <person name="Spatafora J.W."/>
            <person name="Visel A."/>
            <person name="Grigoriev I.V."/>
        </authorList>
    </citation>
    <scope>NUCLEOTIDE SEQUENCE [LARGE SCALE GENOMIC DNA]</scope>
    <source>
        <strain evidence="2 3">CBS 115471</strain>
    </source>
</reference>
<evidence type="ECO:0000259" key="1">
    <source>
        <dbReference type="PROSITE" id="PS50056"/>
    </source>
</evidence>
<dbReference type="InterPro" id="IPR029021">
    <property type="entry name" value="Prot-tyrosine_phosphatase-like"/>
</dbReference>
<accession>A0A1Y1ZMC0</accession>
<evidence type="ECO:0000313" key="3">
    <source>
        <dbReference type="Proteomes" id="UP000193144"/>
    </source>
</evidence>
<dbReference type="Gene3D" id="3.90.190.10">
    <property type="entry name" value="Protein tyrosine phosphatase superfamily"/>
    <property type="match status" value="1"/>
</dbReference>
<dbReference type="PROSITE" id="PS50056">
    <property type="entry name" value="TYR_PHOSPHATASE_2"/>
    <property type="match status" value="1"/>
</dbReference>
<keyword evidence="3" id="KW-1185">Reference proteome</keyword>
<dbReference type="SUPFAM" id="SSF52799">
    <property type="entry name" value="(Phosphotyrosine protein) phosphatases II"/>
    <property type="match status" value="1"/>
</dbReference>
<dbReference type="OrthoDB" id="9988524at2759"/>
<evidence type="ECO:0000313" key="2">
    <source>
        <dbReference type="EMBL" id="ORY11391.1"/>
    </source>
</evidence>
<comment type="caution">
    <text evidence="2">The sequence shown here is derived from an EMBL/GenBank/DDBJ whole genome shotgun (WGS) entry which is preliminary data.</text>
</comment>
<dbReference type="STRING" id="1231657.A0A1Y1ZMC0"/>
<feature type="domain" description="Tyrosine specific protein phosphatases" evidence="1">
    <location>
        <begin position="147"/>
        <end position="218"/>
    </location>
</feature>
<dbReference type="Pfam" id="PF13350">
    <property type="entry name" value="Y_phosphatase3"/>
    <property type="match status" value="1"/>
</dbReference>
<dbReference type="GO" id="GO:0004721">
    <property type="term" value="F:phosphoprotein phosphatase activity"/>
    <property type="evidence" value="ECO:0007669"/>
    <property type="project" value="InterPro"/>
</dbReference>